<dbReference type="InterPro" id="IPR001173">
    <property type="entry name" value="Glyco_trans_2-like"/>
</dbReference>
<dbReference type="Pfam" id="PF00535">
    <property type="entry name" value="Glycos_transf_2"/>
    <property type="match status" value="1"/>
</dbReference>
<feature type="domain" description="Glycosyltransferase 2-like" evidence="1">
    <location>
        <begin position="7"/>
        <end position="151"/>
    </location>
</feature>
<reference evidence="2 3" key="1">
    <citation type="submission" date="2020-08" db="EMBL/GenBank/DDBJ databases">
        <title>Paraeoetvoesia sp. YC-7-48 draft genome sequence.</title>
        <authorList>
            <person name="Yao L."/>
        </authorList>
    </citation>
    <scope>NUCLEOTIDE SEQUENCE [LARGE SCALE GENOMIC DNA]</scope>
    <source>
        <strain evidence="3">YC-7-48</strain>
    </source>
</reference>
<evidence type="ECO:0000313" key="2">
    <source>
        <dbReference type="EMBL" id="MBC2770600.1"/>
    </source>
</evidence>
<keyword evidence="2" id="KW-0808">Transferase</keyword>
<comment type="caution">
    <text evidence="2">The sequence shown here is derived from an EMBL/GenBank/DDBJ whole genome shotgun (WGS) entry which is preliminary data.</text>
</comment>
<dbReference type="CDD" id="cd00761">
    <property type="entry name" value="Glyco_tranf_GTA_type"/>
    <property type="match status" value="1"/>
</dbReference>
<organism evidence="2 3">
    <name type="scientific">Pusillimonas minor</name>
    <dbReference type="NCBI Taxonomy" id="2697024"/>
    <lineage>
        <taxon>Bacteria</taxon>
        <taxon>Pseudomonadati</taxon>
        <taxon>Pseudomonadota</taxon>
        <taxon>Betaproteobacteria</taxon>
        <taxon>Burkholderiales</taxon>
        <taxon>Alcaligenaceae</taxon>
        <taxon>Pusillimonas</taxon>
    </lineage>
</organism>
<dbReference type="PANTHER" id="PTHR22916">
    <property type="entry name" value="GLYCOSYLTRANSFERASE"/>
    <property type="match status" value="1"/>
</dbReference>
<dbReference type="InterPro" id="IPR029044">
    <property type="entry name" value="Nucleotide-diphossugar_trans"/>
</dbReference>
<evidence type="ECO:0000313" key="3">
    <source>
        <dbReference type="Proteomes" id="UP000545386"/>
    </source>
</evidence>
<evidence type="ECO:0000259" key="1">
    <source>
        <dbReference type="Pfam" id="PF00535"/>
    </source>
</evidence>
<sequence>MNAPLITIGMPLFNSEATVVAAIESVLRQTLTDFELVISDNCSTDGTSEICRRYADQDARIRYTRQTDNIGASPNFRYVLEQARGRYFTWAAADDVRSLDFLEVNVHFLERNSDYVASTSPNCFEGQEHERGAWISFAICGDFEDRVMQFLDNCWQSHAIFYSVIRTSAIRKCGFLGEHFLGFDWAVDLFLTRQGLINRTSCGQLILGRKGMSNSGNPWRTFRKSLLAWPLPFYHFSFYAWRLTVGCAWRWRVKLLARLLRLNAQSAYYQLYAELFPYYLKYFRPWIKRT</sequence>
<dbReference type="SUPFAM" id="SSF53448">
    <property type="entry name" value="Nucleotide-diphospho-sugar transferases"/>
    <property type="match status" value="1"/>
</dbReference>
<dbReference type="RefSeq" id="WP_185780279.1">
    <property type="nucleotide sequence ID" value="NZ_JACJUU010000010.1"/>
</dbReference>
<proteinExistence type="predicted"/>
<protein>
    <submittedName>
        <fullName evidence="2">Glycosyltransferase family 2 protein</fullName>
    </submittedName>
</protein>
<dbReference type="PANTHER" id="PTHR22916:SF56">
    <property type="entry name" value="GLYCOSYL TRANSFERASE"/>
    <property type="match status" value="1"/>
</dbReference>
<keyword evidence="3" id="KW-1185">Reference proteome</keyword>
<dbReference type="Proteomes" id="UP000545386">
    <property type="component" value="Unassembled WGS sequence"/>
</dbReference>
<gene>
    <name evidence="2" type="ORF">GTU67_11855</name>
</gene>
<dbReference type="AlphaFoldDB" id="A0A842HT59"/>
<dbReference type="Gene3D" id="3.90.550.10">
    <property type="entry name" value="Spore Coat Polysaccharide Biosynthesis Protein SpsA, Chain A"/>
    <property type="match status" value="1"/>
</dbReference>
<accession>A0A842HT59</accession>
<dbReference type="GO" id="GO:0016758">
    <property type="term" value="F:hexosyltransferase activity"/>
    <property type="evidence" value="ECO:0007669"/>
    <property type="project" value="UniProtKB-ARBA"/>
</dbReference>
<name>A0A842HT59_9BURK</name>
<dbReference type="EMBL" id="JACJUU010000010">
    <property type="protein sequence ID" value="MBC2770600.1"/>
    <property type="molecule type" value="Genomic_DNA"/>
</dbReference>